<comment type="catalytic activity">
    <reaction evidence="8 10">
        <text>a 2'-deoxyribonucleoside 5'-diphosphate + [thioredoxin]-disulfide + H2O = a ribonucleoside 5'-diphosphate + [thioredoxin]-dithiol</text>
        <dbReference type="Rhea" id="RHEA:23252"/>
        <dbReference type="Rhea" id="RHEA-COMP:10698"/>
        <dbReference type="Rhea" id="RHEA-COMP:10700"/>
        <dbReference type="ChEBI" id="CHEBI:15377"/>
        <dbReference type="ChEBI" id="CHEBI:29950"/>
        <dbReference type="ChEBI" id="CHEBI:50058"/>
        <dbReference type="ChEBI" id="CHEBI:57930"/>
        <dbReference type="ChEBI" id="CHEBI:73316"/>
        <dbReference type="EC" id="1.17.4.1"/>
    </reaction>
</comment>
<dbReference type="PROSITE" id="PS51161">
    <property type="entry name" value="ATP_CONE"/>
    <property type="match status" value="2"/>
</dbReference>
<evidence type="ECO:0000256" key="7">
    <source>
        <dbReference type="ARBA" id="ARBA00024942"/>
    </source>
</evidence>
<accession>A0A4Q9QPH4</accession>
<dbReference type="Pfam" id="PF00317">
    <property type="entry name" value="Ribonuc_red_lgN"/>
    <property type="match status" value="1"/>
</dbReference>
<comment type="function">
    <text evidence="7 10">Provides the precursors necessary for DNA synthesis. Catalyzes the biosynthesis of deoxyribonucleotides from the corresponding ribonucleotides.</text>
</comment>
<dbReference type="InterPro" id="IPR039718">
    <property type="entry name" value="Rrm1"/>
</dbReference>
<evidence type="ECO:0000256" key="1">
    <source>
        <dbReference type="ARBA" id="ARBA00010406"/>
    </source>
</evidence>
<keyword evidence="14" id="KW-1185">Reference proteome</keyword>
<dbReference type="OrthoDB" id="9762933at2"/>
<keyword evidence="4 9" id="KW-0067">ATP-binding</keyword>
<dbReference type="FunFam" id="3.20.70.20:FF:000009">
    <property type="entry name" value="Ribonucleoside-diphosphate reductase"/>
    <property type="match status" value="1"/>
</dbReference>
<dbReference type="PRINTS" id="PR01183">
    <property type="entry name" value="RIBORDTASEM1"/>
</dbReference>
<feature type="domain" description="ATP-cone" evidence="12">
    <location>
        <begin position="148"/>
        <end position="237"/>
    </location>
</feature>
<dbReference type="EMBL" id="QJUI01000004">
    <property type="protein sequence ID" value="TBU82139.1"/>
    <property type="molecule type" value="Genomic_DNA"/>
</dbReference>
<name>A0A4Q9QPH4_9GAMM</name>
<keyword evidence="5 10" id="KW-0560">Oxidoreductase</keyword>
<dbReference type="GO" id="GO:0009263">
    <property type="term" value="P:deoxyribonucleotide biosynthetic process"/>
    <property type="evidence" value="ECO:0007669"/>
    <property type="project" value="UniProtKB-KW"/>
</dbReference>
<dbReference type="Proteomes" id="UP000292302">
    <property type="component" value="Unassembled WGS sequence"/>
</dbReference>
<proteinExistence type="inferred from homology"/>
<dbReference type="InterPro" id="IPR000788">
    <property type="entry name" value="RNR_lg_C"/>
</dbReference>
<dbReference type="InterPro" id="IPR005144">
    <property type="entry name" value="ATP-cone_dom"/>
</dbReference>
<dbReference type="InterPro" id="IPR013346">
    <property type="entry name" value="NrdE_NrdA_C"/>
</dbReference>
<dbReference type="AlphaFoldDB" id="A0A4Q9QPH4"/>
<keyword evidence="3 9" id="KW-0547">Nucleotide-binding</keyword>
<comment type="caution">
    <text evidence="13">The sequence shown here is derived from an EMBL/GenBank/DDBJ whole genome shotgun (WGS) entry which is preliminary data.</text>
</comment>
<dbReference type="PANTHER" id="PTHR11573:SF6">
    <property type="entry name" value="RIBONUCLEOSIDE-DIPHOSPHATE REDUCTASE LARGE SUBUNIT"/>
    <property type="match status" value="1"/>
</dbReference>
<dbReference type="NCBIfam" id="NF005544">
    <property type="entry name" value="PRK07207.1"/>
    <property type="match status" value="1"/>
</dbReference>
<dbReference type="NCBIfam" id="TIGR02506">
    <property type="entry name" value="NrdE_NrdA"/>
    <property type="match status" value="1"/>
</dbReference>
<reference evidence="13 14" key="1">
    <citation type="submission" date="2018-06" db="EMBL/GenBank/DDBJ databases">
        <title>Three novel Pseudomonas species isolated from symptomatic oak.</title>
        <authorList>
            <person name="Bueno-Gonzalez V."/>
            <person name="Brady C."/>
        </authorList>
    </citation>
    <scope>NUCLEOTIDE SEQUENCE [LARGE SCALE GENOMIC DNA]</scope>
    <source>
        <strain evidence="13 14">P9A</strain>
    </source>
</reference>
<dbReference type="SUPFAM" id="SSF51998">
    <property type="entry name" value="PFL-like glycyl radical enzymes"/>
    <property type="match status" value="1"/>
</dbReference>
<dbReference type="PROSITE" id="PS00089">
    <property type="entry name" value="RIBORED_LARGE"/>
    <property type="match status" value="1"/>
</dbReference>
<keyword evidence="2" id="KW-0021">Allosteric enzyme</keyword>
<evidence type="ECO:0000256" key="10">
    <source>
        <dbReference type="RuleBase" id="RU003410"/>
    </source>
</evidence>
<feature type="region of interest" description="Disordered" evidence="11">
    <location>
        <begin position="1"/>
        <end position="21"/>
    </location>
</feature>
<sequence length="971" mass="107749">MHTDTTRENPQAQAPQGADATQDLAATAPGQLRVIKRNGTVVPYTGDKITVAITKAFLAVEGGNAAASSRIHDTVARLTEQVTATFKRRMPSGGTIHIEEIQDQVELALMRSGEQKVARDYVIYREARSQERKTAGAADGIAQPHPSIRVTLADGSLVPLDMGRLNTIVTEACEGLQEVDGALIQKETLKNLYDGVAQKDVNTALVMTSRTLVEREPNYSYVTARLLMDNIRAEGLSFLNVAASATHHEMAELYAKALPAYVEAGVEFELLDPKLKTYDLEKLGKAINHERDQQFTYLGLQTLYDRYFIHKDGIRFELPQVFFMRVAMGLAIEEPKDREDRAIEFYNLLSSFDYMSSTPTLFNAGTLRPQLSSCYLTTVPDDLGGIYDAIRDNALLSKFAGGLGNDWTPVRSLGAYIKGTNGKSQGVVPFLKVVNDTAVAVNQGGKRKGAVCAYLETWHMDIEEFIELRKNTGDDRRRTHDMNTANWIPDLFMKRVFDDGQWTLFSPSEVPDLHDLTGKAFEERYEYYEALTEYPGKIKLFKTIQAKDLWRKMLSMLFETGHPWLTFKDPCNLRSPQQHVGVVHSSNLCTEITLNTNKDEIAVCNLGSVNLPNHIVDGKLDTAKLARTVKTAVRMLDNVIDINYYSVPQARNSNFKHRPVGLGIMGFQDALYLQHIPYGSDAAVDFADKSMEAVSYYAIQASCDLADERGAYETFQGSLWSKGILPLDSQQILIEARGQKYIDVDLNETLDWAPVRARVQKGIRNSNIMAIAPTATIANITGVSQSIEPTYQNLYVKSNLSGEFTVINPYLVRDLKARGLWDSVMINDLKYYDGSVQQIERIPQELKDLYATAFEVDTKWIVDAASRRQKWIDQAQSLNLYIAGASGKKLDVTYRMAWYRGLKTTYYLRALAATSTEKSTINTGKLNAVSSGGDQGLSAAPAAAPATQASPGPAPVPKACAIDEPDCEACQ</sequence>
<dbReference type="GO" id="GO:0005971">
    <property type="term" value="C:ribonucleoside-diphosphate reductase complex"/>
    <property type="evidence" value="ECO:0007669"/>
    <property type="project" value="TreeGrafter"/>
</dbReference>
<evidence type="ECO:0000256" key="5">
    <source>
        <dbReference type="ARBA" id="ARBA00023002"/>
    </source>
</evidence>
<dbReference type="PANTHER" id="PTHR11573">
    <property type="entry name" value="RIBONUCLEOSIDE-DIPHOSPHATE REDUCTASE LARGE CHAIN"/>
    <property type="match status" value="1"/>
</dbReference>
<evidence type="ECO:0000259" key="12">
    <source>
        <dbReference type="PROSITE" id="PS51161"/>
    </source>
</evidence>
<feature type="domain" description="ATP-cone" evidence="12">
    <location>
        <begin position="32"/>
        <end position="132"/>
    </location>
</feature>
<dbReference type="SUPFAM" id="SSF48168">
    <property type="entry name" value="R1 subunit of ribonucleotide reductase, N-terminal domain"/>
    <property type="match status" value="1"/>
</dbReference>
<comment type="similarity">
    <text evidence="1 10">Belongs to the ribonucleoside diphosphate reductase large chain family.</text>
</comment>
<dbReference type="CDD" id="cd01679">
    <property type="entry name" value="RNR_I"/>
    <property type="match status" value="1"/>
</dbReference>
<evidence type="ECO:0000256" key="11">
    <source>
        <dbReference type="SAM" id="MobiDB-lite"/>
    </source>
</evidence>
<protein>
    <recommendedName>
        <fullName evidence="10">Ribonucleoside-diphosphate reductase</fullName>
        <ecNumber evidence="10">1.17.4.1</ecNumber>
    </recommendedName>
</protein>
<dbReference type="Pfam" id="PF02867">
    <property type="entry name" value="Ribonuc_red_lgC"/>
    <property type="match status" value="1"/>
</dbReference>
<dbReference type="Pfam" id="PF03477">
    <property type="entry name" value="ATP-cone"/>
    <property type="match status" value="2"/>
</dbReference>
<evidence type="ECO:0000256" key="3">
    <source>
        <dbReference type="ARBA" id="ARBA00022741"/>
    </source>
</evidence>
<evidence type="ECO:0000256" key="2">
    <source>
        <dbReference type="ARBA" id="ARBA00022533"/>
    </source>
</evidence>
<dbReference type="UniPathway" id="UPA00326"/>
<evidence type="ECO:0000256" key="8">
    <source>
        <dbReference type="ARBA" id="ARBA00047754"/>
    </source>
</evidence>
<feature type="region of interest" description="Disordered" evidence="11">
    <location>
        <begin position="937"/>
        <end position="957"/>
    </location>
</feature>
<dbReference type="RefSeq" id="WP_131179200.1">
    <property type="nucleotide sequence ID" value="NZ_QJUI01000004.1"/>
</dbReference>
<keyword evidence="6 10" id="KW-0215">Deoxyribonucleotide synthesis</keyword>
<dbReference type="GO" id="GO:0005524">
    <property type="term" value="F:ATP binding"/>
    <property type="evidence" value="ECO:0007669"/>
    <property type="project" value="UniProtKB-UniRule"/>
</dbReference>
<dbReference type="InterPro" id="IPR013509">
    <property type="entry name" value="RNR_lsu_N"/>
</dbReference>
<evidence type="ECO:0000256" key="9">
    <source>
        <dbReference type="PROSITE-ProRule" id="PRU00492"/>
    </source>
</evidence>
<evidence type="ECO:0000256" key="6">
    <source>
        <dbReference type="ARBA" id="ARBA00023116"/>
    </source>
</evidence>
<dbReference type="Gene3D" id="3.20.70.20">
    <property type="match status" value="1"/>
</dbReference>
<evidence type="ECO:0000313" key="14">
    <source>
        <dbReference type="Proteomes" id="UP000292302"/>
    </source>
</evidence>
<feature type="compositionally biased region" description="Low complexity" evidence="11">
    <location>
        <begin position="939"/>
        <end position="951"/>
    </location>
</feature>
<dbReference type="GO" id="GO:0004748">
    <property type="term" value="F:ribonucleoside-diphosphate reductase activity, thioredoxin disulfide as acceptor"/>
    <property type="evidence" value="ECO:0007669"/>
    <property type="project" value="UniProtKB-EC"/>
</dbReference>
<evidence type="ECO:0000313" key="13">
    <source>
        <dbReference type="EMBL" id="TBU82139.1"/>
    </source>
</evidence>
<evidence type="ECO:0000256" key="4">
    <source>
        <dbReference type="ARBA" id="ARBA00022840"/>
    </source>
</evidence>
<dbReference type="EC" id="1.17.4.1" evidence="10"/>
<organism evidence="13 14">
    <name type="scientific">Phytopseudomonas daroniae</name>
    <dbReference type="NCBI Taxonomy" id="2487519"/>
    <lineage>
        <taxon>Bacteria</taxon>
        <taxon>Pseudomonadati</taxon>
        <taxon>Pseudomonadota</taxon>
        <taxon>Gammaproteobacteria</taxon>
        <taxon>Pseudomonadales</taxon>
        <taxon>Pseudomonadaceae</taxon>
        <taxon>Phytopseudomonas</taxon>
    </lineage>
</organism>
<gene>
    <name evidence="13" type="ORF">DNK06_06395</name>
</gene>
<dbReference type="InterPro" id="IPR008926">
    <property type="entry name" value="RNR_R1-su_N"/>
</dbReference>